<reference evidence="3" key="1">
    <citation type="submission" date="2018-05" db="EMBL/GenBank/DDBJ databases">
        <authorList>
            <person name="Lanie J.A."/>
            <person name="Ng W.-L."/>
            <person name="Kazmierczak K.M."/>
            <person name="Andrzejewski T.M."/>
            <person name="Davidsen T.M."/>
            <person name="Wayne K.J."/>
            <person name="Tettelin H."/>
            <person name="Glass J.I."/>
            <person name="Rusch D."/>
            <person name="Podicherti R."/>
            <person name="Tsui H.-C.T."/>
            <person name="Winkler M.E."/>
        </authorList>
    </citation>
    <scope>NUCLEOTIDE SEQUENCE</scope>
</reference>
<dbReference type="EMBL" id="UINC01071942">
    <property type="protein sequence ID" value="SVC07226.1"/>
    <property type="molecule type" value="Genomic_DNA"/>
</dbReference>
<dbReference type="AlphaFoldDB" id="A0A382J5R1"/>
<dbReference type="Pfam" id="PF18454">
    <property type="entry name" value="Mtd_N"/>
    <property type="match status" value="1"/>
</dbReference>
<evidence type="ECO:0000313" key="3">
    <source>
        <dbReference type="EMBL" id="SVC07226.1"/>
    </source>
</evidence>
<sequence length="191" mass="19423">MAKLLQLRGGTTSQHSSFTGAVREVTVDTDKDVLVVHDGSTAGGFPAHRDLKGSDIASADPLVITAGSNYYIVTGTTGFNDMTVAANHHFFLEFAGALVMTHVGGALDLPSGAAITTAAGDVGEFFATAANVVTCVSYTKASGKPVKTDFANADISASAAIDQSKLAGLDATPDTDHTANGPQTSTLLAGY</sequence>
<feature type="compositionally biased region" description="Polar residues" evidence="1">
    <location>
        <begin position="178"/>
        <end position="191"/>
    </location>
</feature>
<proteinExistence type="predicted"/>
<feature type="domain" description="Major tropism determinant N-terminal" evidence="2">
    <location>
        <begin position="6"/>
        <end position="41"/>
    </location>
</feature>
<protein>
    <recommendedName>
        <fullName evidence="2">Major tropism determinant N-terminal domain-containing protein</fullName>
    </recommendedName>
</protein>
<dbReference type="Gene3D" id="2.10.10.30">
    <property type="match status" value="1"/>
</dbReference>
<feature type="region of interest" description="Disordered" evidence="1">
    <location>
        <begin position="171"/>
        <end position="191"/>
    </location>
</feature>
<name>A0A382J5R1_9ZZZZ</name>
<feature type="non-terminal residue" evidence="3">
    <location>
        <position position="191"/>
    </location>
</feature>
<dbReference type="InterPro" id="IPR041352">
    <property type="entry name" value="Mtd_N"/>
</dbReference>
<evidence type="ECO:0000259" key="2">
    <source>
        <dbReference type="Pfam" id="PF18454"/>
    </source>
</evidence>
<organism evidence="3">
    <name type="scientific">marine metagenome</name>
    <dbReference type="NCBI Taxonomy" id="408172"/>
    <lineage>
        <taxon>unclassified sequences</taxon>
        <taxon>metagenomes</taxon>
        <taxon>ecological metagenomes</taxon>
    </lineage>
</organism>
<gene>
    <name evidence="3" type="ORF">METZ01_LOCUS260080</name>
</gene>
<evidence type="ECO:0000256" key="1">
    <source>
        <dbReference type="SAM" id="MobiDB-lite"/>
    </source>
</evidence>
<accession>A0A382J5R1</accession>